<reference evidence="3 4" key="1">
    <citation type="journal article" date="2024" name="Science">
        <title>Giant polyketide synthase enzymes in the biosynthesis of giant marine polyether toxins.</title>
        <authorList>
            <person name="Fallon T.R."/>
            <person name="Shende V.V."/>
            <person name="Wierzbicki I.H."/>
            <person name="Pendleton A.L."/>
            <person name="Watervoot N.F."/>
            <person name="Auber R.P."/>
            <person name="Gonzalez D.J."/>
            <person name="Wisecaver J.H."/>
            <person name="Moore B.S."/>
        </authorList>
    </citation>
    <scope>NUCLEOTIDE SEQUENCE [LARGE SCALE GENOMIC DNA]</scope>
    <source>
        <strain evidence="3 4">12B1</strain>
    </source>
</reference>
<keyword evidence="2" id="KW-1133">Transmembrane helix</keyword>
<keyword evidence="4" id="KW-1185">Reference proteome</keyword>
<organism evidence="3 4">
    <name type="scientific">Prymnesium parvum</name>
    <name type="common">Toxic golden alga</name>
    <dbReference type="NCBI Taxonomy" id="97485"/>
    <lineage>
        <taxon>Eukaryota</taxon>
        <taxon>Haptista</taxon>
        <taxon>Haptophyta</taxon>
        <taxon>Prymnesiophyceae</taxon>
        <taxon>Prymnesiales</taxon>
        <taxon>Prymnesiaceae</taxon>
        <taxon>Prymnesium</taxon>
    </lineage>
</organism>
<feature type="compositionally biased region" description="Low complexity" evidence="1">
    <location>
        <begin position="514"/>
        <end position="530"/>
    </location>
</feature>
<dbReference type="EMBL" id="JBGBPQ010000006">
    <property type="protein sequence ID" value="KAL1523503.1"/>
    <property type="molecule type" value="Genomic_DNA"/>
</dbReference>
<keyword evidence="2" id="KW-0812">Transmembrane</keyword>
<feature type="compositionally biased region" description="Pro residues" evidence="1">
    <location>
        <begin position="392"/>
        <end position="435"/>
    </location>
</feature>
<dbReference type="Proteomes" id="UP001515480">
    <property type="component" value="Unassembled WGS sequence"/>
</dbReference>
<evidence type="ECO:0000313" key="4">
    <source>
        <dbReference type="Proteomes" id="UP001515480"/>
    </source>
</evidence>
<comment type="caution">
    <text evidence="3">The sequence shown here is derived from an EMBL/GenBank/DDBJ whole genome shotgun (WGS) entry which is preliminary data.</text>
</comment>
<name>A0AB34JNP8_PRYPA</name>
<sequence length="566" mass="60933">MAARAIFVQFAELWRFFVQFAEGTTMPAMRFNPALVARQVETVLDLTDEDDFFLYDDDDGPRRRRPLDMRYFNLLDPPWLVARGQGARHPPPNDDTYDSWLLSPTSRPTRIVDDTSLSQSLWARKLDGRYFAIGGEDVSAEDWEFRGAGVEGRDGLRVLEAESLDAIRRGAWMTPAHTPATLAVRGNHAGCATARQATGYCMFDNKVSAARWRGRWMLYARANLKKEGGRHVQVAASTADSPHGPYAPFELLRVEGYDAHGPGNIYFIAVEANPVDAATLVGLLPINEGEEGKGNGDGPSYIGVSVSCDGVSWSKPEVLVWSTGREGRTYDHPVDGWLQEDGALYFLVHNNVPHISPFAAEASRIVKFEVKRPALRELTAAAKLRLGCPEDGPSPPPPSTPPSPPPSPSPSPPPPPSPSPSSSPLPLLSPPPPLPWVTSPSSSTLALPSSTRPPPLLPAPHSLAAALPLLLGGLALMLTGCAIILLAFSHLRAAGARLLAVAADDLPPRRRAADANGADAADGADAAPWDDPFDPPLALPDDRPTDPPRACGKLPPPPDDDSNWTL</sequence>
<dbReference type="AlphaFoldDB" id="A0AB34JNP8"/>
<feature type="region of interest" description="Disordered" evidence="1">
    <location>
        <begin position="386"/>
        <end position="453"/>
    </location>
</feature>
<evidence type="ECO:0000256" key="1">
    <source>
        <dbReference type="SAM" id="MobiDB-lite"/>
    </source>
</evidence>
<proteinExistence type="predicted"/>
<protein>
    <submittedName>
        <fullName evidence="3">Uncharacterized protein</fullName>
    </submittedName>
</protein>
<feature type="transmembrane region" description="Helical" evidence="2">
    <location>
        <begin position="463"/>
        <end position="488"/>
    </location>
</feature>
<keyword evidence="2" id="KW-0472">Membrane</keyword>
<evidence type="ECO:0000313" key="3">
    <source>
        <dbReference type="EMBL" id="KAL1523503.1"/>
    </source>
</evidence>
<feature type="compositionally biased region" description="Low complexity" evidence="1">
    <location>
        <begin position="436"/>
        <end position="450"/>
    </location>
</feature>
<accession>A0AB34JNP8</accession>
<feature type="region of interest" description="Disordered" evidence="1">
    <location>
        <begin position="511"/>
        <end position="566"/>
    </location>
</feature>
<gene>
    <name evidence="3" type="ORF">AB1Y20_018441</name>
</gene>
<evidence type="ECO:0000256" key="2">
    <source>
        <dbReference type="SAM" id="Phobius"/>
    </source>
</evidence>